<sequence length="226" mass="24814">MTVVPLEVAEVDQRIGHFTPVAQWNFREVQRAHRGSNERRASRDIKPGDKILAVNGAEVDGAMLLELQSAASMSSPKDLDIRLQREMLDVFGPQPDRADRADDSEKRDSLGSLSSACWKPPKPEKLDKARDKPEQNWQTGPSGRGRQSPAPPSSRHSTRSADDRRSDSHGARSGVGPLLIPPQYEGNGRRAISAEPYTSPTARNSRSRGDVGMSTLNQAARSMLHC</sequence>
<evidence type="ECO:0000313" key="3">
    <source>
        <dbReference type="EMBL" id="CAL4774607.1"/>
    </source>
</evidence>
<evidence type="ECO:0000256" key="1">
    <source>
        <dbReference type="SAM" id="MobiDB-lite"/>
    </source>
</evidence>
<feature type="compositionally biased region" description="Basic and acidic residues" evidence="1">
    <location>
        <begin position="96"/>
        <end position="109"/>
    </location>
</feature>
<name>A0A9P1C9D0_9DINO</name>
<feature type="compositionally biased region" description="Basic and acidic residues" evidence="1">
    <location>
        <begin position="159"/>
        <end position="170"/>
    </location>
</feature>
<comment type="caution">
    <text evidence="2">The sequence shown here is derived from an EMBL/GenBank/DDBJ whole genome shotgun (WGS) entry which is preliminary data.</text>
</comment>
<proteinExistence type="predicted"/>
<dbReference type="AlphaFoldDB" id="A0A9P1C9D0"/>
<accession>A0A9P1C9D0</accession>
<dbReference type="EMBL" id="CAMXCT010001151">
    <property type="protein sequence ID" value="CAI3987295.1"/>
    <property type="molecule type" value="Genomic_DNA"/>
</dbReference>
<protein>
    <submittedName>
        <fullName evidence="3">PDZ domain-containing protein</fullName>
    </submittedName>
</protein>
<keyword evidence="4" id="KW-1185">Reference proteome</keyword>
<dbReference type="EMBL" id="CAMXCT030001151">
    <property type="protein sequence ID" value="CAL4774607.1"/>
    <property type="molecule type" value="Genomic_DNA"/>
</dbReference>
<dbReference type="EMBL" id="CAMXCT020001151">
    <property type="protein sequence ID" value="CAL1140670.1"/>
    <property type="molecule type" value="Genomic_DNA"/>
</dbReference>
<evidence type="ECO:0000313" key="4">
    <source>
        <dbReference type="Proteomes" id="UP001152797"/>
    </source>
</evidence>
<gene>
    <name evidence="2" type="ORF">C1SCF055_LOCUS14579</name>
</gene>
<feature type="region of interest" description="Disordered" evidence="1">
    <location>
        <begin position="90"/>
        <end position="226"/>
    </location>
</feature>
<reference evidence="2" key="1">
    <citation type="submission" date="2022-10" db="EMBL/GenBank/DDBJ databases">
        <authorList>
            <person name="Chen Y."/>
            <person name="Dougan E. K."/>
            <person name="Chan C."/>
            <person name="Rhodes N."/>
            <person name="Thang M."/>
        </authorList>
    </citation>
    <scope>NUCLEOTIDE SEQUENCE</scope>
</reference>
<organism evidence="2">
    <name type="scientific">Cladocopium goreaui</name>
    <dbReference type="NCBI Taxonomy" id="2562237"/>
    <lineage>
        <taxon>Eukaryota</taxon>
        <taxon>Sar</taxon>
        <taxon>Alveolata</taxon>
        <taxon>Dinophyceae</taxon>
        <taxon>Suessiales</taxon>
        <taxon>Symbiodiniaceae</taxon>
        <taxon>Cladocopium</taxon>
    </lineage>
</organism>
<feature type="compositionally biased region" description="Basic and acidic residues" evidence="1">
    <location>
        <begin position="121"/>
        <end position="134"/>
    </location>
</feature>
<dbReference type="Proteomes" id="UP001152797">
    <property type="component" value="Unassembled WGS sequence"/>
</dbReference>
<evidence type="ECO:0000313" key="2">
    <source>
        <dbReference type="EMBL" id="CAI3987295.1"/>
    </source>
</evidence>
<reference evidence="3 4" key="2">
    <citation type="submission" date="2024-05" db="EMBL/GenBank/DDBJ databases">
        <authorList>
            <person name="Chen Y."/>
            <person name="Shah S."/>
            <person name="Dougan E. K."/>
            <person name="Thang M."/>
            <person name="Chan C."/>
        </authorList>
    </citation>
    <scope>NUCLEOTIDE SEQUENCE [LARGE SCALE GENOMIC DNA]</scope>
</reference>